<feature type="compositionally biased region" description="Polar residues" evidence="1">
    <location>
        <begin position="29"/>
        <end position="38"/>
    </location>
</feature>
<dbReference type="EMBL" id="HAEF01006692">
    <property type="protein sequence ID" value="SBR44074.1"/>
    <property type="molecule type" value="Transcribed_RNA"/>
</dbReference>
<reference evidence="2" key="2">
    <citation type="submission" date="2016-06" db="EMBL/GenBank/DDBJ databases">
        <title>The genome of a short-lived fish provides insights into sex chromosome evolution and the genetic control of aging.</title>
        <authorList>
            <person name="Reichwald K."/>
            <person name="Felder M."/>
            <person name="Petzold A."/>
            <person name="Koch P."/>
            <person name="Groth M."/>
            <person name="Platzer M."/>
        </authorList>
    </citation>
    <scope>NUCLEOTIDE SEQUENCE</scope>
    <source>
        <tissue evidence="2">Brain</tissue>
    </source>
</reference>
<accession>A0A1A8LJJ8</accession>
<sequence length="38" mass="3929">CTFTVSPLTLSLKKTLSSPPDSERPSVVMDSSSLASGC</sequence>
<name>A0A1A8LJJ8_9TELE</name>
<proteinExistence type="predicted"/>
<feature type="non-terminal residue" evidence="2">
    <location>
        <position position="38"/>
    </location>
</feature>
<evidence type="ECO:0000313" key="2">
    <source>
        <dbReference type="EMBL" id="SBR44074.1"/>
    </source>
</evidence>
<protein>
    <submittedName>
        <fullName evidence="2">Uncharacterized protein</fullName>
    </submittedName>
</protein>
<organism evidence="2">
    <name type="scientific">Nothobranchius pienaari</name>
    <dbReference type="NCBI Taxonomy" id="704102"/>
    <lineage>
        <taxon>Eukaryota</taxon>
        <taxon>Metazoa</taxon>
        <taxon>Chordata</taxon>
        <taxon>Craniata</taxon>
        <taxon>Vertebrata</taxon>
        <taxon>Euteleostomi</taxon>
        <taxon>Actinopterygii</taxon>
        <taxon>Neopterygii</taxon>
        <taxon>Teleostei</taxon>
        <taxon>Neoteleostei</taxon>
        <taxon>Acanthomorphata</taxon>
        <taxon>Ovalentaria</taxon>
        <taxon>Atherinomorphae</taxon>
        <taxon>Cyprinodontiformes</taxon>
        <taxon>Nothobranchiidae</taxon>
        <taxon>Nothobranchius</taxon>
    </lineage>
</organism>
<reference evidence="2" key="1">
    <citation type="submission" date="2016-05" db="EMBL/GenBank/DDBJ databases">
        <authorList>
            <person name="Lavstsen T."/>
            <person name="Jespersen J.S."/>
        </authorList>
    </citation>
    <scope>NUCLEOTIDE SEQUENCE</scope>
    <source>
        <tissue evidence="2">Brain</tissue>
    </source>
</reference>
<feature type="non-terminal residue" evidence="2">
    <location>
        <position position="1"/>
    </location>
</feature>
<gene>
    <name evidence="2" type="primary">CU459095.1</name>
</gene>
<evidence type="ECO:0000256" key="1">
    <source>
        <dbReference type="SAM" id="MobiDB-lite"/>
    </source>
</evidence>
<dbReference type="AlphaFoldDB" id="A0A1A8LJJ8"/>
<feature type="region of interest" description="Disordered" evidence="1">
    <location>
        <begin position="13"/>
        <end position="38"/>
    </location>
</feature>